<protein>
    <submittedName>
        <fullName evidence="2">Uncharacterized protein</fullName>
    </submittedName>
</protein>
<dbReference type="Proteomes" id="UP001066276">
    <property type="component" value="Chromosome 2_1"/>
</dbReference>
<dbReference type="AlphaFoldDB" id="A0AAV7VHA7"/>
<feature type="region of interest" description="Disordered" evidence="1">
    <location>
        <begin position="148"/>
        <end position="187"/>
    </location>
</feature>
<proteinExistence type="predicted"/>
<comment type="caution">
    <text evidence="2">The sequence shown here is derived from an EMBL/GenBank/DDBJ whole genome shotgun (WGS) entry which is preliminary data.</text>
</comment>
<evidence type="ECO:0000313" key="3">
    <source>
        <dbReference type="Proteomes" id="UP001066276"/>
    </source>
</evidence>
<dbReference type="EMBL" id="JANPWB010000003">
    <property type="protein sequence ID" value="KAJ1199673.1"/>
    <property type="molecule type" value="Genomic_DNA"/>
</dbReference>
<feature type="compositionally biased region" description="Polar residues" evidence="1">
    <location>
        <begin position="54"/>
        <end position="67"/>
    </location>
</feature>
<accession>A0AAV7VHA7</accession>
<feature type="region of interest" description="Disordered" evidence="1">
    <location>
        <begin position="1"/>
        <end position="135"/>
    </location>
</feature>
<reference evidence="2" key="1">
    <citation type="journal article" date="2022" name="bioRxiv">
        <title>Sequencing and chromosome-scale assembly of the giantPleurodeles waltlgenome.</title>
        <authorList>
            <person name="Brown T."/>
            <person name="Elewa A."/>
            <person name="Iarovenko S."/>
            <person name="Subramanian E."/>
            <person name="Araus A.J."/>
            <person name="Petzold A."/>
            <person name="Susuki M."/>
            <person name="Suzuki K.-i.T."/>
            <person name="Hayashi T."/>
            <person name="Toyoda A."/>
            <person name="Oliveira C."/>
            <person name="Osipova E."/>
            <person name="Leigh N.D."/>
            <person name="Simon A."/>
            <person name="Yun M.H."/>
        </authorList>
    </citation>
    <scope>NUCLEOTIDE SEQUENCE</scope>
    <source>
        <strain evidence="2">20211129_DDA</strain>
        <tissue evidence="2">Liver</tissue>
    </source>
</reference>
<sequence length="187" mass="19763">MLVSPHLLQGRPPLHPVRSLSSTVSLAPPAGPPHSGRSPQPSRLPTRASLLKAQVNTGRLLQPSPAQGQKAPGLPEHGPAPQGGSPPRALRPARHDTAAMHSGLPTAPAAKGRVPPGKSACPRHQKQPGALCGRHTPAQERTYLYRPHCMAGPTSRPRGHRGWLSKATAQGSSQHLRHSNRDAHPDT</sequence>
<name>A0AAV7VHA7_PLEWA</name>
<organism evidence="2 3">
    <name type="scientific">Pleurodeles waltl</name>
    <name type="common">Iberian ribbed newt</name>
    <dbReference type="NCBI Taxonomy" id="8319"/>
    <lineage>
        <taxon>Eukaryota</taxon>
        <taxon>Metazoa</taxon>
        <taxon>Chordata</taxon>
        <taxon>Craniata</taxon>
        <taxon>Vertebrata</taxon>
        <taxon>Euteleostomi</taxon>
        <taxon>Amphibia</taxon>
        <taxon>Batrachia</taxon>
        <taxon>Caudata</taxon>
        <taxon>Salamandroidea</taxon>
        <taxon>Salamandridae</taxon>
        <taxon>Pleurodelinae</taxon>
        <taxon>Pleurodeles</taxon>
    </lineage>
</organism>
<evidence type="ECO:0000256" key="1">
    <source>
        <dbReference type="SAM" id="MobiDB-lite"/>
    </source>
</evidence>
<evidence type="ECO:0000313" key="2">
    <source>
        <dbReference type="EMBL" id="KAJ1199673.1"/>
    </source>
</evidence>
<gene>
    <name evidence="2" type="ORF">NDU88_003506</name>
</gene>
<keyword evidence="3" id="KW-1185">Reference proteome</keyword>